<protein>
    <recommendedName>
        <fullName evidence="2">valine--tRNA ligase</fullName>
        <ecNumber evidence="2">6.1.1.9</ecNumber>
    </recommendedName>
    <alternativeName>
        <fullName evidence="8">Valyl-tRNA synthetase</fullName>
    </alternativeName>
</protein>
<dbReference type="RefSeq" id="XP_003024709.1">
    <property type="nucleotide sequence ID" value="XM_003024663.1"/>
</dbReference>
<dbReference type="PANTHER" id="PTHR11946">
    <property type="entry name" value="VALYL-TRNA SYNTHETASES"/>
    <property type="match status" value="1"/>
</dbReference>
<dbReference type="InterPro" id="IPR013155">
    <property type="entry name" value="M/V/L/I-tRNA-synth_anticd-bd"/>
</dbReference>
<keyword evidence="3 10" id="KW-0436">Ligase</keyword>
<proteinExistence type="inferred from homology"/>
<feature type="domain" description="Aminoacyl-tRNA synthetase class Ia" evidence="13">
    <location>
        <begin position="473"/>
        <end position="1094"/>
    </location>
</feature>
<feature type="region of interest" description="Disordered" evidence="12">
    <location>
        <begin position="227"/>
        <end position="258"/>
    </location>
</feature>
<keyword evidence="11" id="KW-0175">Coiled coil</keyword>
<keyword evidence="5 10" id="KW-0067">ATP-binding</keyword>
<evidence type="ECO:0000256" key="6">
    <source>
        <dbReference type="ARBA" id="ARBA00022917"/>
    </source>
</evidence>
<dbReference type="GO" id="GO:0002161">
    <property type="term" value="F:aminoacyl-tRNA deacylase activity"/>
    <property type="evidence" value="ECO:0007669"/>
    <property type="project" value="InterPro"/>
</dbReference>
<evidence type="ECO:0000256" key="4">
    <source>
        <dbReference type="ARBA" id="ARBA00022741"/>
    </source>
</evidence>
<dbReference type="GO" id="GO:0005829">
    <property type="term" value="C:cytosol"/>
    <property type="evidence" value="ECO:0007669"/>
    <property type="project" value="TreeGrafter"/>
</dbReference>
<dbReference type="Gene3D" id="3.90.740.10">
    <property type="entry name" value="Valyl/Leucyl/Isoleucyl-tRNA synthetase, editing domain"/>
    <property type="match status" value="1"/>
</dbReference>
<dbReference type="Proteomes" id="UP000008383">
    <property type="component" value="Unassembled WGS sequence"/>
</dbReference>
<organism evidence="15 16">
    <name type="scientific">Trichophyton verrucosum (strain HKI 0517)</name>
    <dbReference type="NCBI Taxonomy" id="663202"/>
    <lineage>
        <taxon>Eukaryota</taxon>
        <taxon>Fungi</taxon>
        <taxon>Dikarya</taxon>
        <taxon>Ascomycota</taxon>
        <taxon>Pezizomycotina</taxon>
        <taxon>Eurotiomycetes</taxon>
        <taxon>Eurotiomycetidae</taxon>
        <taxon>Onygenales</taxon>
        <taxon>Arthrodermataceae</taxon>
        <taxon>Trichophyton</taxon>
    </lineage>
</organism>
<dbReference type="NCBIfam" id="TIGR00422">
    <property type="entry name" value="valS"/>
    <property type="match status" value="1"/>
</dbReference>
<dbReference type="InterPro" id="IPR033705">
    <property type="entry name" value="Anticodon_Ia_Val"/>
</dbReference>
<dbReference type="InterPro" id="IPR002300">
    <property type="entry name" value="aa-tRNA-synth_Ia"/>
</dbReference>
<dbReference type="GeneID" id="9582884"/>
<gene>
    <name evidence="15" type="ORF">TRV_01116</name>
</gene>
<dbReference type="Gene3D" id="3.40.50.620">
    <property type="entry name" value="HUPs"/>
    <property type="match status" value="2"/>
</dbReference>
<dbReference type="Pfam" id="PF08264">
    <property type="entry name" value="Anticodon_1"/>
    <property type="match status" value="1"/>
</dbReference>
<feature type="compositionally biased region" description="Basic and acidic residues" evidence="12">
    <location>
        <begin position="448"/>
        <end position="463"/>
    </location>
</feature>
<dbReference type="InterPro" id="IPR009080">
    <property type="entry name" value="tRNAsynth_Ia_anticodon-bd"/>
</dbReference>
<dbReference type="InterPro" id="IPR014729">
    <property type="entry name" value="Rossmann-like_a/b/a_fold"/>
</dbReference>
<dbReference type="NCBIfam" id="NF004349">
    <property type="entry name" value="PRK05729.1"/>
    <property type="match status" value="1"/>
</dbReference>
<feature type="compositionally biased region" description="Polar residues" evidence="12">
    <location>
        <begin position="244"/>
        <end position="257"/>
    </location>
</feature>
<dbReference type="SUPFAM" id="SSF52374">
    <property type="entry name" value="Nucleotidylyl transferase"/>
    <property type="match status" value="1"/>
</dbReference>
<dbReference type="HAMAP" id="MF_02004">
    <property type="entry name" value="Val_tRNA_synth_type1"/>
    <property type="match status" value="1"/>
</dbReference>
<dbReference type="FunFam" id="3.40.50.620:FF:000020">
    <property type="entry name" value="Valine--tRNA ligase, mitochondrial"/>
    <property type="match status" value="1"/>
</dbReference>
<dbReference type="SUPFAM" id="SSF50677">
    <property type="entry name" value="ValRS/IleRS/LeuRS editing domain"/>
    <property type="match status" value="1"/>
</dbReference>
<feature type="coiled-coil region" evidence="11">
    <location>
        <begin position="1392"/>
        <end position="1419"/>
    </location>
</feature>
<evidence type="ECO:0000256" key="12">
    <source>
        <dbReference type="SAM" id="MobiDB-lite"/>
    </source>
</evidence>
<evidence type="ECO:0000256" key="8">
    <source>
        <dbReference type="ARBA" id="ARBA00029936"/>
    </source>
</evidence>
<dbReference type="InterPro" id="IPR009008">
    <property type="entry name" value="Val/Leu/Ile-tRNA-synth_edit"/>
</dbReference>
<feature type="compositionally biased region" description="Basic and acidic residues" evidence="12">
    <location>
        <begin position="410"/>
        <end position="436"/>
    </location>
</feature>
<dbReference type="InterPro" id="IPR002303">
    <property type="entry name" value="Valyl-tRNA_ligase"/>
</dbReference>
<comment type="caution">
    <text evidence="15">The sequence shown here is derived from an EMBL/GenBank/DDBJ whole genome shotgun (WGS) entry which is preliminary data.</text>
</comment>
<evidence type="ECO:0000256" key="10">
    <source>
        <dbReference type="RuleBase" id="RU363035"/>
    </source>
</evidence>
<sequence>MATSAPPQPAFKGIVQSLGRITLKQPITWGFVTYRCSYNNEDAWQTILQRIRDEMAECLEDQGQEDLLPRHEMIIMDDKAKYDGATSHDIRDHFTSWVFNALPDIMVNTPTESRLQVTLVNDPHSMGLEHVFGTRYNFCLFVDDICLESVEHMDIPVVKLLAKHFGARDPEDRNYTIHPDFEDGETGGEEEDVGWMYLEVYQYVEKYDLLEEDHLWYEEYRRPPLLPWGSPSDQNPGSWRKNNHQSPSSSSQGNFESPKSYIEKIREAEAEADEKPGSIATLTDIPPHQSAVCWARQTLNSPNYPTHKTLFLFFHSYGQNRKPRYSDILLRARRGGEFTFDLDLQTWLHLLRRSLLVCVPINCPYDAVGKAESLTFACLRCLDTPADSTTGGVASPAQDAANNSSGTQGGKEKSERELEKERKKAEKLKKFAEKAAKKASAAPAPAKPTEKKPKIEKDKTTDAYDPKVIEAGRYEWWEERDLFKPEFGPDGKVKEAGYFVIPIPPPNVTGALHMGHALTKALQDTMIRWQRMKGKTVLYLPGYDHAGISTQSVVEKILWKTEKKSRHDIGREAMVGKIWEWTHKYHDSITASLRRLGGSFDWSREAFTMDENLSAAVTETFVRLHEEGTIYRGNRLVNWCVALNTSLSNLEVENRDLEGRTLLDVPGYSRKVEFGVLTHFLYEIDGTDEKIQVATTRPETMLGDTGVAVHPDDKRYQKFIGMKVKHPFVDRLLPIFADEKVDPEFGTGAVKITPAHDFNDYIRGKENNLEFISIMNDDGTFNENAGPFAGVKRFDARYQVIEKLKEKGLYVKWENNPMKVPQCAKSGDVIEPIMKPQWWMNMTELVKPAIKAVESGEIIIRPESAEKSYYRWMNNINDWCLSRQLWWGHQAPAYFVDIEGEKGDDADGNLWVTGRTEEEAKAKAEKKFPGKKFVLKRDPDVLDTWFSSGQWPYSTLGWPKKTHDLENLYPVSILETGWDILFFWVARMIMLGIKMTGQVPFKEVYCHSLIRDSEGRKMSKSLGNVVDPIDVMNGISLQKLHDKLLEGNLAEKEVAIATKFQKKAFPKGIPECGADALRFSLLAYSTGGGDINFDIQVIHGYRRFCNKIYQATKFVLGKLGDDFQPQATPTKTGKESLSERWILHKFNQAAKVTNEALENREFSVAANTIYQYWYSQLCDVFIENSKSLLQPDTDPAVQQSAKETLYTALEGALTLIHPVMPFVTEELWQRLPRRPGDKTISIMKAAYPEYNASFDDPAAETAYELILSTSKAIRSILAEYDVKTKGDILIQAYDATSHKSISEEAISIKSLSGKNIGELTVLDADNRTPPPGCVVSPVGAQAAVYLQVSDEVRLEQEEKAKASLLKLQETIKKQQAIITAPQWKEKAKPEVRELEEKKLVDAQGEAARLEEQIRELEKLKI</sequence>
<keyword evidence="7 10" id="KW-0030">Aminoacyl-tRNA synthetase</keyword>
<evidence type="ECO:0000256" key="9">
    <source>
        <dbReference type="ARBA" id="ARBA00047552"/>
    </source>
</evidence>
<accession>D4D214</accession>
<dbReference type="GO" id="GO:0005524">
    <property type="term" value="F:ATP binding"/>
    <property type="evidence" value="ECO:0007669"/>
    <property type="project" value="UniProtKB-KW"/>
</dbReference>
<dbReference type="PRINTS" id="PR00986">
    <property type="entry name" value="TRNASYNTHVAL"/>
</dbReference>
<feature type="region of interest" description="Disordered" evidence="12">
    <location>
        <begin position="389"/>
        <end position="463"/>
    </location>
</feature>
<dbReference type="HOGENOM" id="CLU_001493_0_2_1"/>
<evidence type="ECO:0000313" key="16">
    <source>
        <dbReference type="Proteomes" id="UP000008383"/>
    </source>
</evidence>
<evidence type="ECO:0000256" key="3">
    <source>
        <dbReference type="ARBA" id="ARBA00022598"/>
    </source>
</evidence>
<dbReference type="GO" id="GO:0004832">
    <property type="term" value="F:valine-tRNA ligase activity"/>
    <property type="evidence" value="ECO:0007669"/>
    <property type="project" value="UniProtKB-EC"/>
</dbReference>
<dbReference type="CDD" id="cd00817">
    <property type="entry name" value="ValRS_core"/>
    <property type="match status" value="1"/>
</dbReference>
<dbReference type="PANTHER" id="PTHR11946:SF109">
    <property type="entry name" value="VALINE--TRNA LIGASE"/>
    <property type="match status" value="1"/>
</dbReference>
<dbReference type="SUPFAM" id="SSF47323">
    <property type="entry name" value="Anticodon-binding domain of a subclass of class I aminoacyl-tRNA synthetases"/>
    <property type="match status" value="1"/>
</dbReference>
<evidence type="ECO:0000313" key="15">
    <source>
        <dbReference type="EMBL" id="EFE44098.1"/>
    </source>
</evidence>
<dbReference type="OrthoDB" id="629407at2759"/>
<evidence type="ECO:0000256" key="1">
    <source>
        <dbReference type="ARBA" id="ARBA00005594"/>
    </source>
</evidence>
<name>D4D214_TRIVH</name>
<evidence type="ECO:0000256" key="7">
    <source>
        <dbReference type="ARBA" id="ARBA00023146"/>
    </source>
</evidence>
<dbReference type="FunFam" id="1.10.730.10:FF:000009">
    <property type="entry name" value="Valine--tRNA ligase, mitochondrial"/>
    <property type="match status" value="1"/>
</dbReference>
<keyword evidence="16" id="KW-1185">Reference proteome</keyword>
<dbReference type="Gene3D" id="1.10.730.10">
    <property type="entry name" value="Isoleucyl-tRNA Synthetase, Domain 1"/>
    <property type="match status" value="1"/>
</dbReference>
<dbReference type="InterPro" id="IPR001412">
    <property type="entry name" value="aa-tRNA-synth_I_CS"/>
</dbReference>
<dbReference type="KEGG" id="tve:TRV_01116"/>
<dbReference type="EMBL" id="ACYE01000062">
    <property type="protein sequence ID" value="EFE44098.1"/>
    <property type="molecule type" value="Genomic_DNA"/>
</dbReference>
<keyword evidence="4 10" id="KW-0547">Nucleotide-binding</keyword>
<comment type="catalytic activity">
    <reaction evidence="9">
        <text>tRNA(Val) + L-valine + ATP = L-valyl-tRNA(Val) + AMP + diphosphate</text>
        <dbReference type="Rhea" id="RHEA:10704"/>
        <dbReference type="Rhea" id="RHEA-COMP:9672"/>
        <dbReference type="Rhea" id="RHEA-COMP:9708"/>
        <dbReference type="ChEBI" id="CHEBI:30616"/>
        <dbReference type="ChEBI" id="CHEBI:33019"/>
        <dbReference type="ChEBI" id="CHEBI:57762"/>
        <dbReference type="ChEBI" id="CHEBI:78442"/>
        <dbReference type="ChEBI" id="CHEBI:78537"/>
        <dbReference type="ChEBI" id="CHEBI:456215"/>
        <dbReference type="EC" id="6.1.1.9"/>
    </reaction>
</comment>
<dbReference type="PROSITE" id="PS00178">
    <property type="entry name" value="AA_TRNA_LIGASE_I"/>
    <property type="match status" value="1"/>
</dbReference>
<dbReference type="FunFam" id="3.40.50.620:FF:000237">
    <property type="entry name" value="Putative Valyl-tRNA synthetase"/>
    <property type="match status" value="1"/>
</dbReference>
<dbReference type="Pfam" id="PF00133">
    <property type="entry name" value="tRNA-synt_1"/>
    <property type="match status" value="1"/>
</dbReference>
<reference evidence="16" key="1">
    <citation type="journal article" date="2011" name="Genome Biol.">
        <title>Comparative and functional genomics provide insights into the pathogenicity of dermatophytic fungi.</title>
        <authorList>
            <person name="Burmester A."/>
            <person name="Shelest E."/>
            <person name="Gloeckner G."/>
            <person name="Heddergott C."/>
            <person name="Schindler S."/>
            <person name="Staib P."/>
            <person name="Heidel A."/>
            <person name="Felder M."/>
            <person name="Petzold A."/>
            <person name="Szafranski K."/>
            <person name="Feuermann M."/>
            <person name="Pedruzzi I."/>
            <person name="Priebe S."/>
            <person name="Groth M."/>
            <person name="Winkler R."/>
            <person name="Li W."/>
            <person name="Kniemeyer O."/>
            <person name="Schroeckh V."/>
            <person name="Hertweck C."/>
            <person name="Hube B."/>
            <person name="White T.C."/>
            <person name="Platzer M."/>
            <person name="Guthke R."/>
            <person name="Heitman J."/>
            <person name="Woestemeyer J."/>
            <person name="Zipfel P.F."/>
            <person name="Monod M."/>
            <person name="Brakhage A.A."/>
        </authorList>
    </citation>
    <scope>NUCLEOTIDE SEQUENCE [LARGE SCALE GENOMIC DNA]</scope>
    <source>
        <strain evidence="16">HKI 0517</strain>
    </source>
</reference>
<dbReference type="CDD" id="cd07962">
    <property type="entry name" value="Anticodon_Ia_Val"/>
    <property type="match status" value="1"/>
</dbReference>
<evidence type="ECO:0000259" key="14">
    <source>
        <dbReference type="Pfam" id="PF08264"/>
    </source>
</evidence>
<dbReference type="GO" id="GO:0006438">
    <property type="term" value="P:valyl-tRNA aminoacylation"/>
    <property type="evidence" value="ECO:0007669"/>
    <property type="project" value="InterPro"/>
</dbReference>
<evidence type="ECO:0000256" key="2">
    <source>
        <dbReference type="ARBA" id="ARBA00013169"/>
    </source>
</evidence>
<evidence type="ECO:0000259" key="13">
    <source>
        <dbReference type="Pfam" id="PF00133"/>
    </source>
</evidence>
<dbReference type="FunFam" id="3.90.740.10:FF:000005">
    <property type="entry name" value="Valine--tRNA ligase, mitochondrial"/>
    <property type="match status" value="1"/>
</dbReference>
<feature type="domain" description="Methionyl/Valyl/Leucyl/Isoleucyl-tRNA synthetase anticodon-binding" evidence="14">
    <location>
        <begin position="1139"/>
        <end position="1287"/>
    </location>
</feature>
<dbReference type="EC" id="6.1.1.9" evidence="2"/>
<evidence type="ECO:0000256" key="5">
    <source>
        <dbReference type="ARBA" id="ARBA00022840"/>
    </source>
</evidence>
<evidence type="ECO:0000256" key="11">
    <source>
        <dbReference type="SAM" id="Coils"/>
    </source>
</evidence>
<keyword evidence="6 10" id="KW-0648">Protein biosynthesis</keyword>
<comment type="similarity">
    <text evidence="1 10">Belongs to the class-I aminoacyl-tRNA synthetase family.</text>
</comment>